<dbReference type="InterPro" id="IPR056752">
    <property type="entry name" value="EFL1"/>
</dbReference>
<dbReference type="AlphaFoldDB" id="A0A812ERA6"/>
<keyword evidence="2" id="KW-0547">Nucleotide-binding</keyword>
<dbReference type="CDD" id="cd01681">
    <property type="entry name" value="aeEF2_snRNP_like_IV"/>
    <property type="match status" value="1"/>
</dbReference>
<feature type="domain" description="Elongation factor EFG" evidence="8">
    <location>
        <begin position="856"/>
        <end position="945"/>
    </location>
</feature>
<feature type="transmembrane region" description="Helical" evidence="7">
    <location>
        <begin position="227"/>
        <end position="253"/>
    </location>
</feature>
<feature type="transmembrane region" description="Helical" evidence="7">
    <location>
        <begin position="316"/>
        <end position="339"/>
    </location>
</feature>
<dbReference type="InterPro" id="IPR000640">
    <property type="entry name" value="EFG_V-like"/>
</dbReference>
<keyword evidence="3 9" id="KW-0378">Hydrolase</keyword>
<dbReference type="CDD" id="cd16268">
    <property type="entry name" value="EF2_II"/>
    <property type="match status" value="1"/>
</dbReference>
<feature type="transmembrane region" description="Helical" evidence="7">
    <location>
        <begin position="990"/>
        <end position="1016"/>
    </location>
</feature>
<evidence type="ECO:0000256" key="1">
    <source>
        <dbReference type="ARBA" id="ARBA00022517"/>
    </source>
</evidence>
<feature type="transmembrane region" description="Helical" evidence="7">
    <location>
        <begin position="75"/>
        <end position="97"/>
    </location>
</feature>
<dbReference type="GO" id="GO:0005829">
    <property type="term" value="C:cytosol"/>
    <property type="evidence" value="ECO:0007669"/>
    <property type="project" value="TreeGrafter"/>
</dbReference>
<dbReference type="GO" id="GO:0005525">
    <property type="term" value="F:GTP binding"/>
    <property type="evidence" value="ECO:0007669"/>
    <property type="project" value="UniProtKB-KW"/>
</dbReference>
<keyword evidence="7" id="KW-1133">Transmembrane helix</keyword>
<dbReference type="InterPro" id="IPR004161">
    <property type="entry name" value="EFTu-like_2"/>
</dbReference>
<sequence length="1123" mass="128970">MVAEKLPAPINMSKERIEKLMCSNSRSFDSLPQKSQELEKDFLACSSTDDVPVIIFVSKMVPVERKLLPQNRPSLYVCVFFHFPYFFLFSSLHFLFVSPSLFLPPLSSFLFLPLSFSLLFLLFSFSLLFLLFSFSLLFLLFSFSLLFLLFSFSLLFLFFSFSLLFLFFSFSLLFLPPLSLSSFSLLFLFSLSPSSFFFSLSLFLLSFFSFSFPSFFFLFLFSLSLFFLSFFFLFLFSFFLSFFSLSLFLLSFFSFSFPSFFFLFLFSFFLFSLSLFLPSFFFSFSFFLFFLFSFFLFFLFSFFLFFLFSFFLSLSLFLLSLFLFSFFLFFLFLFSFFLYHDLKVELQEKRRQVLQRRAERQNAGESADSLKENDEKVTEVNSANEENKQSEHVFVAFARIFSGTVRRGCKLYVLGPKHDPAKVLNDCEETFSASSNLTVSELSTSQHITSFVVEDIYMFMGRELELMEEVPAGNVLGLGGLEEHVLKTATLSETVACPAFTDMYFEASPIVRVALEPQNIMNMPLLVKGLRLLNQADPCVEVLVQETGEHVIVAAGEVHLRRCIDDLTDRYAKCAINASSPIVPFRETIVEPPKTDMVNEAILQSNIIKTSRMREMEEDEEVIEPGLIELRTPNQKCVIRIRAKPLPESVIKLLENSTDILKSLQVHIKKEISGKNNTHEVKAINETLAENVTNLHKQLEDTFTKAGKEWNGIVDQIWSFGPRYVGCNMLINHIPTYKRPSIWKYVEGKVGALRSFDNSIISGFQMATLAGPLCEEPMHGVCFCVEQWDYETDVVNGNISHSLTCANGDTMTPERNSTEEKERGFAKELAYGPFSGQLMSTMKEGCRKVFQTQPQRLMAAMYKCNIQATADVLGKLYAVLGKRNGRVLYEDMREGTQVFIIQAVLPIIDSFGFAEDIRKKTSGLASPQLTFSHWEVVDVDPFWEPVTDEEYLHFGEKADSENLARTYMNTVRKRKDFSLSRCLSTFCLSLSLSLSLVFSISLCSFAFTLSLLFIFCSLSLSPFHFLLSLSLSFSFFALSLFFHFCSLSLSPFHFCSLFSFSFFALSLSPFHFLLSLSLLFIFCSLSPFHFFLLSLHHFLLSLSLSLSFFSIFFRFLSLSIFFF</sequence>
<evidence type="ECO:0000256" key="7">
    <source>
        <dbReference type="SAM" id="Phobius"/>
    </source>
</evidence>
<dbReference type="Gene3D" id="3.30.230.10">
    <property type="match status" value="1"/>
</dbReference>
<feature type="transmembrane region" description="Helical" evidence="7">
    <location>
        <begin position="1023"/>
        <end position="1042"/>
    </location>
</feature>
<keyword evidence="10" id="KW-1185">Reference proteome</keyword>
<feature type="transmembrane region" description="Helical" evidence="7">
    <location>
        <begin position="260"/>
        <end position="281"/>
    </location>
</feature>
<keyword evidence="7" id="KW-0812">Transmembrane</keyword>
<dbReference type="SMART" id="SM00838">
    <property type="entry name" value="EFG_C"/>
    <property type="match status" value="1"/>
</dbReference>
<dbReference type="FunFam" id="3.30.70.870:FF:000002">
    <property type="entry name" value="Translation elongation factor 2"/>
    <property type="match status" value="1"/>
</dbReference>
<dbReference type="InterPro" id="IPR014721">
    <property type="entry name" value="Ribsml_uS5_D2-typ_fold_subgr"/>
</dbReference>
<dbReference type="InterPro" id="IPR020568">
    <property type="entry name" value="Ribosomal_Su5_D2-typ_SF"/>
</dbReference>
<dbReference type="OrthoDB" id="364892at2759"/>
<organism evidence="9 10">
    <name type="scientific">Acanthosepion pharaonis</name>
    <name type="common">Pharaoh cuttlefish</name>
    <name type="synonym">Sepia pharaonis</name>
    <dbReference type="NCBI Taxonomy" id="158019"/>
    <lineage>
        <taxon>Eukaryota</taxon>
        <taxon>Metazoa</taxon>
        <taxon>Spiralia</taxon>
        <taxon>Lophotrochozoa</taxon>
        <taxon>Mollusca</taxon>
        <taxon>Cephalopoda</taxon>
        <taxon>Coleoidea</taxon>
        <taxon>Decapodiformes</taxon>
        <taxon>Sepiida</taxon>
        <taxon>Sepiina</taxon>
        <taxon>Sepiidae</taxon>
        <taxon>Acanthosepion</taxon>
    </lineage>
</organism>
<feature type="transmembrane region" description="Helical" evidence="7">
    <location>
        <begin position="137"/>
        <end position="159"/>
    </location>
</feature>
<reference evidence="9" key="1">
    <citation type="submission" date="2021-01" db="EMBL/GenBank/DDBJ databases">
        <authorList>
            <person name="Li R."/>
            <person name="Bekaert M."/>
        </authorList>
    </citation>
    <scope>NUCLEOTIDE SEQUENCE</scope>
    <source>
        <strain evidence="9">Farmed</strain>
    </source>
</reference>
<dbReference type="GO" id="GO:0042256">
    <property type="term" value="P:cytosolic ribosome assembly"/>
    <property type="evidence" value="ECO:0007669"/>
    <property type="project" value="TreeGrafter"/>
</dbReference>
<dbReference type="GO" id="GO:0043022">
    <property type="term" value="F:ribosome binding"/>
    <property type="evidence" value="ECO:0007669"/>
    <property type="project" value="TreeGrafter"/>
</dbReference>
<keyword evidence="7" id="KW-0472">Membrane</keyword>
<dbReference type="SUPFAM" id="SSF54980">
    <property type="entry name" value="EF-G C-terminal domain-like"/>
    <property type="match status" value="2"/>
</dbReference>
<dbReference type="Gene3D" id="2.40.30.10">
    <property type="entry name" value="Translation factors"/>
    <property type="match status" value="1"/>
</dbReference>
<dbReference type="InterPro" id="IPR035647">
    <property type="entry name" value="EFG_III/V"/>
</dbReference>
<evidence type="ECO:0000256" key="2">
    <source>
        <dbReference type="ARBA" id="ARBA00022741"/>
    </source>
</evidence>
<feature type="transmembrane region" description="Helical" evidence="7">
    <location>
        <begin position="165"/>
        <end position="189"/>
    </location>
</feature>
<dbReference type="GO" id="GO:0003924">
    <property type="term" value="F:GTPase activity"/>
    <property type="evidence" value="ECO:0007669"/>
    <property type="project" value="TreeGrafter"/>
</dbReference>
<dbReference type="Gene3D" id="3.30.70.240">
    <property type="match status" value="1"/>
</dbReference>
<evidence type="ECO:0000256" key="3">
    <source>
        <dbReference type="ARBA" id="ARBA00022801"/>
    </source>
</evidence>
<comment type="caution">
    <text evidence="9">The sequence shown here is derived from an EMBL/GenBank/DDBJ whole genome shotgun (WGS) entry which is preliminary data.</text>
</comment>
<dbReference type="Pfam" id="PF00679">
    <property type="entry name" value="EFG_C"/>
    <property type="match status" value="1"/>
</dbReference>
<evidence type="ECO:0000256" key="4">
    <source>
        <dbReference type="ARBA" id="ARBA00023134"/>
    </source>
</evidence>
<dbReference type="Pfam" id="PF03144">
    <property type="entry name" value="GTP_EFTU_D2"/>
    <property type="match status" value="1"/>
</dbReference>
<dbReference type="Pfam" id="PF25118">
    <property type="entry name" value="EFL1"/>
    <property type="match status" value="1"/>
</dbReference>
<feature type="transmembrane region" description="Helical" evidence="7">
    <location>
        <begin position="1072"/>
        <end position="1092"/>
    </location>
</feature>
<feature type="transmembrane region" description="Helical" evidence="7">
    <location>
        <begin position="1098"/>
        <end position="1122"/>
    </location>
</feature>
<dbReference type="EMBL" id="CAHIKZ030005479">
    <property type="protein sequence ID" value="CAE1326440.1"/>
    <property type="molecule type" value="Genomic_DNA"/>
</dbReference>
<evidence type="ECO:0000313" key="9">
    <source>
        <dbReference type="EMBL" id="CAE1326440.1"/>
    </source>
</evidence>
<keyword evidence="4" id="KW-0342">GTP-binding</keyword>
<dbReference type="InterPro" id="IPR009000">
    <property type="entry name" value="Transl_B-barrel_sf"/>
</dbReference>
<gene>
    <name evidence="9" type="ORF">SPHA_76048</name>
</gene>
<evidence type="ECO:0000256" key="5">
    <source>
        <dbReference type="ARBA" id="ARBA00081809"/>
    </source>
</evidence>
<dbReference type="GO" id="GO:1990904">
    <property type="term" value="C:ribonucleoprotein complex"/>
    <property type="evidence" value="ECO:0007669"/>
    <property type="project" value="TreeGrafter"/>
</dbReference>
<keyword evidence="1" id="KW-0690">Ribosome biogenesis</keyword>
<evidence type="ECO:0000313" key="10">
    <source>
        <dbReference type="Proteomes" id="UP000597762"/>
    </source>
</evidence>
<dbReference type="CDD" id="cd04096">
    <property type="entry name" value="eEF2_snRNP_like_C"/>
    <property type="match status" value="1"/>
</dbReference>
<dbReference type="Proteomes" id="UP000597762">
    <property type="component" value="Unassembled WGS sequence"/>
</dbReference>
<feature type="transmembrane region" description="Helical" evidence="7">
    <location>
        <begin position="109"/>
        <end position="130"/>
    </location>
</feature>
<dbReference type="PANTHER" id="PTHR42908:SF3">
    <property type="entry name" value="ELONGATION FACTOR-LIKE GTPASE 1"/>
    <property type="match status" value="1"/>
</dbReference>
<dbReference type="PANTHER" id="PTHR42908">
    <property type="entry name" value="TRANSLATION ELONGATION FACTOR-RELATED"/>
    <property type="match status" value="1"/>
</dbReference>
<dbReference type="SUPFAM" id="SSF50447">
    <property type="entry name" value="Translation proteins"/>
    <property type="match status" value="1"/>
</dbReference>
<proteinExistence type="predicted"/>
<dbReference type="FunFam" id="3.30.70.240:FF:000006">
    <property type="entry name" value="Elongation factor like GTPase 1"/>
    <property type="match status" value="1"/>
</dbReference>
<dbReference type="CDD" id="cd16261">
    <property type="entry name" value="EF2_snRNP_III"/>
    <property type="match status" value="1"/>
</dbReference>
<accession>A0A812ERA6</accession>
<evidence type="ECO:0000259" key="8">
    <source>
        <dbReference type="SMART" id="SM00838"/>
    </source>
</evidence>
<feature type="transmembrane region" description="Helical" evidence="7">
    <location>
        <begin position="287"/>
        <end position="309"/>
    </location>
</feature>
<feature type="region of interest" description="Disordered" evidence="6">
    <location>
        <begin position="359"/>
        <end position="384"/>
    </location>
</feature>
<feature type="compositionally biased region" description="Basic and acidic residues" evidence="6">
    <location>
        <begin position="359"/>
        <end position="378"/>
    </location>
</feature>
<dbReference type="Gene3D" id="3.30.70.870">
    <property type="entry name" value="Elongation Factor G (Translational Gtpase), domain 3"/>
    <property type="match status" value="1"/>
</dbReference>
<dbReference type="SUPFAM" id="SSF54211">
    <property type="entry name" value="Ribosomal protein S5 domain 2-like"/>
    <property type="match status" value="1"/>
</dbReference>
<name>A0A812ERA6_ACAPH</name>
<protein>
    <recommendedName>
        <fullName evidence="5">Elongation factor-like 1</fullName>
    </recommendedName>
</protein>
<evidence type="ECO:0000256" key="6">
    <source>
        <dbReference type="SAM" id="MobiDB-lite"/>
    </source>
</evidence>